<dbReference type="Proteomes" id="UP001044222">
    <property type="component" value="Chromosome 12"/>
</dbReference>
<name>A0A9D3M032_ANGAN</name>
<dbReference type="AlphaFoldDB" id="A0A9D3M032"/>
<dbReference type="GO" id="GO:0005576">
    <property type="term" value="C:extracellular region"/>
    <property type="evidence" value="ECO:0007669"/>
    <property type="project" value="InterPro"/>
</dbReference>
<feature type="signal peptide" evidence="1">
    <location>
        <begin position="1"/>
        <end position="25"/>
    </location>
</feature>
<dbReference type="InterPro" id="IPR009079">
    <property type="entry name" value="4_helix_cytokine-like_core"/>
</dbReference>
<dbReference type="GO" id="GO:0005125">
    <property type="term" value="F:cytokine activity"/>
    <property type="evidence" value="ECO:0007669"/>
    <property type="project" value="InterPro"/>
</dbReference>
<keyword evidence="1" id="KW-0732">Signal</keyword>
<dbReference type="Pfam" id="PF16649">
    <property type="entry name" value="IL23"/>
    <property type="match status" value="1"/>
</dbReference>
<dbReference type="GO" id="GO:0006955">
    <property type="term" value="P:immune response"/>
    <property type="evidence" value="ECO:0007669"/>
    <property type="project" value="InterPro"/>
</dbReference>
<evidence type="ECO:0000313" key="3">
    <source>
        <dbReference type="Proteomes" id="UP001044222"/>
    </source>
</evidence>
<dbReference type="Gene3D" id="1.20.1250.10">
    <property type="match status" value="1"/>
</dbReference>
<keyword evidence="3" id="KW-1185">Reference proteome</keyword>
<evidence type="ECO:0000313" key="2">
    <source>
        <dbReference type="EMBL" id="KAG5838143.1"/>
    </source>
</evidence>
<feature type="chain" id="PRO_5038845357" description="Interleukin-23 subunit p19" evidence="1">
    <location>
        <begin position="26"/>
        <end position="189"/>
    </location>
</feature>
<protein>
    <recommendedName>
        <fullName evidence="4">Interleukin-23 subunit p19</fullName>
    </recommendedName>
</protein>
<sequence length="189" mass="20655">MQSLSLTVVVLALVLALTGVREANGAPIINWDRCTEISVRLNQLAKHLAKEVLDGSRGLIHDISEQVVLVEPSDMCDPAGLKIDSKPCLQKIITALGNYSRIFRKEELFLGSNREMAWKVSVTVSDFLGQLGAQEPEGLGSDIHAWMQDDLAQYSVERLLSFSILVARVFAAGNPAAHDDAPPTYCHQS</sequence>
<accession>A0A9D3M032</accession>
<dbReference type="EMBL" id="JAFIRN010000012">
    <property type="protein sequence ID" value="KAG5838143.1"/>
    <property type="molecule type" value="Genomic_DNA"/>
</dbReference>
<organism evidence="2 3">
    <name type="scientific">Anguilla anguilla</name>
    <name type="common">European freshwater eel</name>
    <name type="synonym">Muraena anguilla</name>
    <dbReference type="NCBI Taxonomy" id="7936"/>
    <lineage>
        <taxon>Eukaryota</taxon>
        <taxon>Metazoa</taxon>
        <taxon>Chordata</taxon>
        <taxon>Craniata</taxon>
        <taxon>Vertebrata</taxon>
        <taxon>Euteleostomi</taxon>
        <taxon>Actinopterygii</taxon>
        <taxon>Neopterygii</taxon>
        <taxon>Teleostei</taxon>
        <taxon>Anguilliformes</taxon>
        <taxon>Anguillidae</taxon>
        <taxon>Anguilla</taxon>
    </lineage>
</organism>
<comment type="caution">
    <text evidence="2">The sequence shown here is derived from an EMBL/GenBank/DDBJ whole genome shotgun (WGS) entry which is preliminary data.</text>
</comment>
<reference evidence="2" key="1">
    <citation type="submission" date="2021-01" db="EMBL/GenBank/DDBJ databases">
        <title>A chromosome-scale assembly of European eel, Anguilla anguilla.</title>
        <authorList>
            <person name="Henkel C."/>
            <person name="Jong-Raadsen S.A."/>
            <person name="Dufour S."/>
            <person name="Weltzien F.-A."/>
            <person name="Palstra A.P."/>
            <person name="Pelster B."/>
            <person name="Spaink H.P."/>
            <person name="Van Den Thillart G.E."/>
            <person name="Jansen H."/>
            <person name="Zahm M."/>
            <person name="Klopp C."/>
            <person name="Cedric C."/>
            <person name="Louis A."/>
            <person name="Berthelot C."/>
            <person name="Parey E."/>
            <person name="Roest Crollius H."/>
            <person name="Montfort J."/>
            <person name="Robinson-Rechavi M."/>
            <person name="Bucao C."/>
            <person name="Bouchez O."/>
            <person name="Gislard M."/>
            <person name="Lluch J."/>
            <person name="Milhes M."/>
            <person name="Lampietro C."/>
            <person name="Lopez Roques C."/>
            <person name="Donnadieu C."/>
            <person name="Braasch I."/>
            <person name="Desvignes T."/>
            <person name="Postlethwait J."/>
            <person name="Bobe J."/>
            <person name="Guiguen Y."/>
            <person name="Dirks R."/>
        </authorList>
    </citation>
    <scope>NUCLEOTIDE SEQUENCE</scope>
    <source>
        <strain evidence="2">Tag_6206</strain>
        <tissue evidence="2">Liver</tissue>
    </source>
</reference>
<dbReference type="InterPro" id="IPR010831">
    <property type="entry name" value="IL-23_alpha"/>
</dbReference>
<evidence type="ECO:0008006" key="4">
    <source>
        <dbReference type="Google" id="ProtNLM"/>
    </source>
</evidence>
<proteinExistence type="predicted"/>
<evidence type="ECO:0000256" key="1">
    <source>
        <dbReference type="SAM" id="SignalP"/>
    </source>
</evidence>
<gene>
    <name evidence="2" type="ORF">ANANG_G00220650</name>
</gene>